<organism evidence="2 3">
    <name type="scientific">Rhipicephalus microplus</name>
    <name type="common">Cattle tick</name>
    <name type="synonym">Boophilus microplus</name>
    <dbReference type="NCBI Taxonomy" id="6941"/>
    <lineage>
        <taxon>Eukaryota</taxon>
        <taxon>Metazoa</taxon>
        <taxon>Ecdysozoa</taxon>
        <taxon>Arthropoda</taxon>
        <taxon>Chelicerata</taxon>
        <taxon>Arachnida</taxon>
        <taxon>Acari</taxon>
        <taxon>Parasitiformes</taxon>
        <taxon>Ixodida</taxon>
        <taxon>Ixodoidea</taxon>
        <taxon>Ixodidae</taxon>
        <taxon>Rhipicephalinae</taxon>
        <taxon>Rhipicephalus</taxon>
        <taxon>Boophilus</taxon>
    </lineage>
</organism>
<name>A0A9J6EBK0_RHIMP</name>
<feature type="compositionally biased region" description="Polar residues" evidence="1">
    <location>
        <begin position="172"/>
        <end position="186"/>
    </location>
</feature>
<evidence type="ECO:0000313" key="2">
    <source>
        <dbReference type="EMBL" id="KAH8031687.1"/>
    </source>
</evidence>
<feature type="compositionally biased region" description="Polar residues" evidence="1">
    <location>
        <begin position="259"/>
        <end position="289"/>
    </location>
</feature>
<dbReference type="Proteomes" id="UP000821866">
    <property type="component" value="Chromosome 3"/>
</dbReference>
<feature type="region of interest" description="Disordered" evidence="1">
    <location>
        <begin position="19"/>
        <end position="136"/>
    </location>
</feature>
<dbReference type="AlphaFoldDB" id="A0A9J6EBK0"/>
<feature type="compositionally biased region" description="Basic and acidic residues" evidence="1">
    <location>
        <begin position="340"/>
        <end position="350"/>
    </location>
</feature>
<feature type="compositionally biased region" description="Basic residues" evidence="1">
    <location>
        <begin position="328"/>
        <end position="339"/>
    </location>
</feature>
<accession>A0A9J6EBK0</accession>
<dbReference type="EMBL" id="JABSTU010000005">
    <property type="protein sequence ID" value="KAH8031687.1"/>
    <property type="molecule type" value="Genomic_DNA"/>
</dbReference>
<feature type="compositionally biased region" description="Polar residues" evidence="1">
    <location>
        <begin position="103"/>
        <end position="122"/>
    </location>
</feature>
<comment type="caution">
    <text evidence="2">The sequence shown here is derived from an EMBL/GenBank/DDBJ whole genome shotgun (WGS) entry which is preliminary data.</text>
</comment>
<keyword evidence="3" id="KW-1185">Reference proteome</keyword>
<feature type="compositionally biased region" description="Basic and acidic residues" evidence="1">
    <location>
        <begin position="307"/>
        <end position="318"/>
    </location>
</feature>
<protein>
    <submittedName>
        <fullName evidence="2">Uncharacterized protein</fullName>
    </submittedName>
</protein>
<dbReference type="VEuPathDB" id="VectorBase:LOC119165821"/>
<gene>
    <name evidence="2" type="ORF">HPB51_019816</name>
</gene>
<feature type="region of interest" description="Disordered" evidence="1">
    <location>
        <begin position="164"/>
        <end position="358"/>
    </location>
</feature>
<sequence length="358" mass="36699">MDRLCTCDICDDCLKRLREAGGNKGSSCSSLTTETTDITPSGEINRPDSTSNKEPSDTDAVAAPQLHLSSSGTLSSSSMPDISADESLSESAKTAALEESPSRGPSSLATDTTVTLGTSSPGTGPAVKLDAPSECGTRTLSDLTSIEAPDDGLPSPTATLALTKTTLGLISPDQSDATEPPSSHPQSPMDVSEPLSSVDYSSDLDASVSLPPMDLARSETGTDPPCSSSKVTDPSVSEESAMPKSSTSSEAKASDRSMDSFSECSSISSALPATGSSAESYPKSTTRDSAGSADTLADISETASPDTIKHISGADDGKTAGATAKKQAPTKRRRHHSRRQDKGPDDKPDSDTSEVSVV</sequence>
<feature type="compositionally biased region" description="Polar residues" evidence="1">
    <location>
        <begin position="219"/>
        <end position="251"/>
    </location>
</feature>
<reference evidence="2" key="1">
    <citation type="journal article" date="2020" name="Cell">
        <title>Large-Scale Comparative Analyses of Tick Genomes Elucidate Their Genetic Diversity and Vector Capacities.</title>
        <authorList>
            <consortium name="Tick Genome and Microbiome Consortium (TIGMIC)"/>
            <person name="Jia N."/>
            <person name="Wang J."/>
            <person name="Shi W."/>
            <person name="Du L."/>
            <person name="Sun Y."/>
            <person name="Zhan W."/>
            <person name="Jiang J.F."/>
            <person name="Wang Q."/>
            <person name="Zhang B."/>
            <person name="Ji P."/>
            <person name="Bell-Sakyi L."/>
            <person name="Cui X.M."/>
            <person name="Yuan T.T."/>
            <person name="Jiang B.G."/>
            <person name="Yang W.F."/>
            <person name="Lam T.T."/>
            <person name="Chang Q.C."/>
            <person name="Ding S.J."/>
            <person name="Wang X.J."/>
            <person name="Zhu J.G."/>
            <person name="Ruan X.D."/>
            <person name="Zhao L."/>
            <person name="Wei J.T."/>
            <person name="Ye R.Z."/>
            <person name="Que T.C."/>
            <person name="Du C.H."/>
            <person name="Zhou Y.H."/>
            <person name="Cheng J.X."/>
            <person name="Dai P.F."/>
            <person name="Guo W.B."/>
            <person name="Han X.H."/>
            <person name="Huang E.J."/>
            <person name="Li L.F."/>
            <person name="Wei W."/>
            <person name="Gao Y.C."/>
            <person name="Liu J.Z."/>
            <person name="Shao H.Z."/>
            <person name="Wang X."/>
            <person name="Wang C.C."/>
            <person name="Yang T.C."/>
            <person name="Huo Q.B."/>
            <person name="Li W."/>
            <person name="Chen H.Y."/>
            <person name="Chen S.E."/>
            <person name="Zhou L.G."/>
            <person name="Ni X.B."/>
            <person name="Tian J.H."/>
            <person name="Sheng Y."/>
            <person name="Liu T."/>
            <person name="Pan Y.S."/>
            <person name="Xia L.Y."/>
            <person name="Li J."/>
            <person name="Zhao F."/>
            <person name="Cao W.C."/>
        </authorList>
    </citation>
    <scope>NUCLEOTIDE SEQUENCE</scope>
    <source>
        <strain evidence="2">Rmic-2018</strain>
    </source>
</reference>
<reference evidence="2" key="2">
    <citation type="submission" date="2021-09" db="EMBL/GenBank/DDBJ databases">
        <authorList>
            <person name="Jia N."/>
            <person name="Wang J."/>
            <person name="Shi W."/>
            <person name="Du L."/>
            <person name="Sun Y."/>
            <person name="Zhan W."/>
            <person name="Jiang J."/>
            <person name="Wang Q."/>
            <person name="Zhang B."/>
            <person name="Ji P."/>
            <person name="Sakyi L.B."/>
            <person name="Cui X."/>
            <person name="Yuan T."/>
            <person name="Jiang B."/>
            <person name="Yang W."/>
            <person name="Lam T.T.-Y."/>
            <person name="Chang Q."/>
            <person name="Ding S."/>
            <person name="Wang X."/>
            <person name="Zhu J."/>
            <person name="Ruan X."/>
            <person name="Zhao L."/>
            <person name="Wei J."/>
            <person name="Que T."/>
            <person name="Du C."/>
            <person name="Cheng J."/>
            <person name="Dai P."/>
            <person name="Han X."/>
            <person name="Huang E."/>
            <person name="Gao Y."/>
            <person name="Liu J."/>
            <person name="Shao H."/>
            <person name="Ye R."/>
            <person name="Li L."/>
            <person name="Wei W."/>
            <person name="Wang X."/>
            <person name="Wang C."/>
            <person name="Huo Q."/>
            <person name="Li W."/>
            <person name="Guo W."/>
            <person name="Chen H."/>
            <person name="Chen S."/>
            <person name="Zhou L."/>
            <person name="Zhou L."/>
            <person name="Ni X."/>
            <person name="Tian J."/>
            <person name="Zhou Y."/>
            <person name="Sheng Y."/>
            <person name="Liu T."/>
            <person name="Pan Y."/>
            <person name="Xia L."/>
            <person name="Li J."/>
            <person name="Zhao F."/>
            <person name="Cao W."/>
        </authorList>
    </citation>
    <scope>NUCLEOTIDE SEQUENCE</scope>
    <source>
        <strain evidence="2">Rmic-2018</strain>
        <tissue evidence="2">Larvae</tissue>
    </source>
</reference>
<evidence type="ECO:0000256" key="1">
    <source>
        <dbReference type="SAM" id="MobiDB-lite"/>
    </source>
</evidence>
<evidence type="ECO:0000313" key="3">
    <source>
        <dbReference type="Proteomes" id="UP000821866"/>
    </source>
</evidence>
<feature type="compositionally biased region" description="Low complexity" evidence="1">
    <location>
        <begin position="66"/>
        <end position="78"/>
    </location>
</feature>
<proteinExistence type="predicted"/>
<feature type="compositionally biased region" description="Polar residues" evidence="1">
    <location>
        <begin position="25"/>
        <end position="39"/>
    </location>
</feature>